<dbReference type="InterPro" id="IPR013320">
    <property type="entry name" value="ConA-like_dom_sf"/>
</dbReference>
<dbReference type="SMART" id="SM00409">
    <property type="entry name" value="IG"/>
    <property type="match status" value="1"/>
</dbReference>
<dbReference type="GO" id="GO:0005102">
    <property type="term" value="F:signaling receptor binding"/>
    <property type="evidence" value="ECO:0007669"/>
    <property type="project" value="TreeGrafter"/>
</dbReference>
<dbReference type="AlphaFoldDB" id="A0AAD8G195"/>
<comment type="similarity">
    <text evidence="2">Belongs to the immunoglobulin superfamily. BTN/MOG family.</text>
</comment>
<keyword evidence="3 9" id="KW-0812">Transmembrane</keyword>
<feature type="domain" description="B30.2/SPRY" evidence="10">
    <location>
        <begin position="314"/>
        <end position="496"/>
    </location>
</feature>
<feature type="transmembrane region" description="Helical" evidence="9">
    <location>
        <begin position="290"/>
        <end position="312"/>
    </location>
</feature>
<dbReference type="Gene3D" id="2.60.40.10">
    <property type="entry name" value="Immunoglobulins"/>
    <property type="match status" value="2"/>
</dbReference>
<evidence type="ECO:0000256" key="7">
    <source>
        <dbReference type="ARBA" id="ARBA00023319"/>
    </source>
</evidence>
<keyword evidence="8" id="KW-0175">Coiled coil</keyword>
<dbReference type="InterPro" id="IPR001870">
    <property type="entry name" value="B30.2/SPRY"/>
</dbReference>
<dbReference type="PROSITE" id="PS50835">
    <property type="entry name" value="IG_LIKE"/>
    <property type="match status" value="2"/>
</dbReference>
<keyword evidence="7" id="KW-0393">Immunoglobulin domain</keyword>
<dbReference type="InterPro" id="IPR036179">
    <property type="entry name" value="Ig-like_dom_sf"/>
</dbReference>
<proteinExistence type="inferred from homology"/>
<dbReference type="PANTHER" id="PTHR24100">
    <property type="entry name" value="BUTYROPHILIN"/>
    <property type="match status" value="1"/>
</dbReference>
<keyword evidence="13" id="KW-1185">Reference proteome</keyword>
<evidence type="ECO:0000256" key="8">
    <source>
        <dbReference type="SAM" id="Coils"/>
    </source>
</evidence>
<keyword evidence="6 9" id="KW-0472">Membrane</keyword>
<evidence type="ECO:0000256" key="5">
    <source>
        <dbReference type="ARBA" id="ARBA00022989"/>
    </source>
</evidence>
<evidence type="ECO:0000256" key="6">
    <source>
        <dbReference type="ARBA" id="ARBA00023136"/>
    </source>
</evidence>
<dbReference type="Pfam" id="PF00622">
    <property type="entry name" value="SPRY"/>
    <property type="match status" value="1"/>
</dbReference>
<evidence type="ECO:0000259" key="11">
    <source>
        <dbReference type="PROSITE" id="PS50835"/>
    </source>
</evidence>
<protein>
    <submittedName>
        <fullName evidence="12">Butyrophilin subfamily 1 member A1-like</fullName>
    </submittedName>
</protein>
<evidence type="ECO:0000313" key="13">
    <source>
        <dbReference type="Proteomes" id="UP001230051"/>
    </source>
</evidence>
<gene>
    <name evidence="12" type="primary">BTN2A1</name>
    <name evidence="12" type="ORF">AOXY_G22028</name>
</gene>
<dbReference type="Gene3D" id="2.60.120.920">
    <property type="match status" value="1"/>
</dbReference>
<dbReference type="InterPro" id="IPR043136">
    <property type="entry name" value="B30.2/SPRY_sf"/>
</dbReference>
<dbReference type="Pfam" id="PF07686">
    <property type="entry name" value="V-set"/>
    <property type="match status" value="1"/>
</dbReference>
<evidence type="ECO:0000313" key="12">
    <source>
        <dbReference type="EMBL" id="KAK1159362.1"/>
    </source>
</evidence>
<feature type="domain" description="Ig-like" evidence="11">
    <location>
        <begin position="192"/>
        <end position="280"/>
    </location>
</feature>
<comment type="subcellular location">
    <subcellularLocation>
        <location evidence="1">Membrane</location>
        <topology evidence="1">Single-pass type I membrane protein</topology>
    </subcellularLocation>
</comment>
<dbReference type="GO" id="GO:0050852">
    <property type="term" value="P:T cell receptor signaling pathway"/>
    <property type="evidence" value="ECO:0007669"/>
    <property type="project" value="TreeGrafter"/>
</dbReference>
<dbReference type="InterPro" id="IPR053896">
    <property type="entry name" value="BTN3A2-like_Ig-C"/>
</dbReference>
<feature type="coiled-coil region" evidence="8">
    <location>
        <begin position="312"/>
        <end position="362"/>
    </location>
</feature>
<sequence>MFDSRGCVIIRRTFQQPALHPLLYCTKRQSQRFFGPNGSHSASVRFGSARKQVLTMKQWMLLLCFSVLHSTAGATSLKTSDSPVKGTLFGEVSLPCSLSPISDATLLSISWFQKSSDSLVYSYSRGSSTAGPRFEGGRANIDLSKLTRGDLTLTLLNLTFADEGIYLCQTTDSKEKLEKTVELKVGNVGQRPSILLSSLPTALSISLSCQSPGWAPAPQVSWIGGDGSLLGRGESEVMDQDKLLMVMNNVTINAKDEQKVTCTLKNTLLDKEMHETVIITGDFPPSVSPWLIVFIVLLLILAVIAGVVFWQYSKKREAIQVKERQAAEAEREPLLEQYEKEKKNAKEEYDKLKSELSKARVVNNSEWARVTKNTIAPDMKEGFNSGNPYWEVPVREKDWTVGVIEDGMDIKTVVGGKDGSTACPEKGVCALSMKGSSELRALLSSPFPITPSEPPRKLGFLLDWEEKQLSVYDAERRQRLYTFNTEFKNKAVPFCL</sequence>
<comment type="caution">
    <text evidence="12">The sequence shown here is derived from an EMBL/GenBank/DDBJ whole genome shotgun (WGS) entry which is preliminary data.</text>
</comment>
<evidence type="ECO:0000256" key="4">
    <source>
        <dbReference type="ARBA" id="ARBA00022729"/>
    </source>
</evidence>
<feature type="domain" description="Ig-like" evidence="11">
    <location>
        <begin position="85"/>
        <end position="184"/>
    </location>
</feature>
<evidence type="ECO:0000256" key="1">
    <source>
        <dbReference type="ARBA" id="ARBA00004479"/>
    </source>
</evidence>
<dbReference type="InterPro" id="IPR013783">
    <property type="entry name" value="Ig-like_fold"/>
</dbReference>
<dbReference type="GO" id="GO:0009897">
    <property type="term" value="C:external side of plasma membrane"/>
    <property type="evidence" value="ECO:0007669"/>
    <property type="project" value="TreeGrafter"/>
</dbReference>
<keyword evidence="4" id="KW-0732">Signal</keyword>
<organism evidence="12 13">
    <name type="scientific">Acipenser oxyrinchus oxyrinchus</name>
    <dbReference type="NCBI Taxonomy" id="40147"/>
    <lineage>
        <taxon>Eukaryota</taxon>
        <taxon>Metazoa</taxon>
        <taxon>Chordata</taxon>
        <taxon>Craniata</taxon>
        <taxon>Vertebrata</taxon>
        <taxon>Euteleostomi</taxon>
        <taxon>Actinopterygii</taxon>
        <taxon>Chondrostei</taxon>
        <taxon>Acipenseriformes</taxon>
        <taxon>Acipenseridae</taxon>
        <taxon>Acipenser</taxon>
    </lineage>
</organism>
<accession>A0AAD8G195</accession>
<evidence type="ECO:0000256" key="9">
    <source>
        <dbReference type="SAM" id="Phobius"/>
    </source>
</evidence>
<dbReference type="Pfam" id="PF22705">
    <property type="entry name" value="C2-set_3"/>
    <property type="match status" value="1"/>
</dbReference>
<reference evidence="12" key="1">
    <citation type="submission" date="2022-02" db="EMBL/GenBank/DDBJ databases">
        <title>Atlantic sturgeon de novo genome assembly.</title>
        <authorList>
            <person name="Stock M."/>
            <person name="Klopp C."/>
            <person name="Guiguen Y."/>
            <person name="Cabau C."/>
            <person name="Parinello H."/>
            <person name="Santidrian Yebra-Pimentel E."/>
            <person name="Kuhl H."/>
            <person name="Dirks R.P."/>
            <person name="Guessner J."/>
            <person name="Wuertz S."/>
            <person name="Du K."/>
            <person name="Schartl M."/>
        </authorList>
    </citation>
    <scope>NUCLEOTIDE SEQUENCE</scope>
    <source>
        <strain evidence="12">STURGEONOMICS-FGT-2020</strain>
        <tissue evidence="12">Whole blood</tissue>
    </source>
</reference>
<dbReference type="EMBL" id="JAGXEW010000022">
    <property type="protein sequence ID" value="KAK1159362.1"/>
    <property type="molecule type" value="Genomic_DNA"/>
</dbReference>
<dbReference type="GO" id="GO:0001817">
    <property type="term" value="P:regulation of cytokine production"/>
    <property type="evidence" value="ECO:0007669"/>
    <property type="project" value="TreeGrafter"/>
</dbReference>
<dbReference type="SUPFAM" id="SSF49899">
    <property type="entry name" value="Concanavalin A-like lectins/glucanases"/>
    <property type="match status" value="1"/>
</dbReference>
<dbReference type="SMART" id="SM00406">
    <property type="entry name" value="IGv"/>
    <property type="match status" value="1"/>
</dbReference>
<evidence type="ECO:0000259" key="10">
    <source>
        <dbReference type="PROSITE" id="PS50188"/>
    </source>
</evidence>
<dbReference type="InterPro" id="IPR003599">
    <property type="entry name" value="Ig_sub"/>
</dbReference>
<dbReference type="InterPro" id="IPR007110">
    <property type="entry name" value="Ig-like_dom"/>
</dbReference>
<keyword evidence="5 9" id="KW-1133">Transmembrane helix</keyword>
<dbReference type="SUPFAM" id="SSF48726">
    <property type="entry name" value="Immunoglobulin"/>
    <property type="match status" value="2"/>
</dbReference>
<evidence type="ECO:0000256" key="3">
    <source>
        <dbReference type="ARBA" id="ARBA00022692"/>
    </source>
</evidence>
<evidence type="ECO:0000256" key="2">
    <source>
        <dbReference type="ARBA" id="ARBA00007591"/>
    </source>
</evidence>
<dbReference type="PANTHER" id="PTHR24100:SF130">
    <property type="entry name" value="BUTYROPHILIN-LIKE PROTEIN 9"/>
    <property type="match status" value="1"/>
</dbReference>
<dbReference type="PROSITE" id="PS50188">
    <property type="entry name" value="B302_SPRY"/>
    <property type="match status" value="1"/>
</dbReference>
<dbReference type="Proteomes" id="UP001230051">
    <property type="component" value="Unassembled WGS sequence"/>
</dbReference>
<name>A0AAD8G195_ACIOX</name>
<dbReference type="InterPro" id="IPR003877">
    <property type="entry name" value="SPRY_dom"/>
</dbReference>
<dbReference type="InterPro" id="IPR050504">
    <property type="entry name" value="IgSF_BTN/MOG"/>
</dbReference>
<dbReference type="InterPro" id="IPR013106">
    <property type="entry name" value="Ig_V-set"/>
</dbReference>